<evidence type="ECO:0000313" key="5">
    <source>
        <dbReference type="EMBL" id="SIQ10991.1"/>
    </source>
</evidence>
<feature type="domain" description="HTH tetR-type" evidence="4">
    <location>
        <begin position="14"/>
        <end position="74"/>
    </location>
</feature>
<dbReference type="EMBL" id="FTMX01000001">
    <property type="protein sequence ID" value="SIQ10991.1"/>
    <property type="molecule type" value="Genomic_DNA"/>
</dbReference>
<protein>
    <submittedName>
        <fullName evidence="5">Transcriptional regulator, TetR family</fullName>
    </submittedName>
</protein>
<sequence length="198" mass="22532">MAPKNDEQFKIIRDQRYEEISSAALKIFARKGFAATKISDITSSVNLSHGLFYHYFKSKENIYVSIIMNVLDMFIETVNEAENRKGTPWDQLVWFTELTFSGSPEEASDRRVLVNEAQHSDTLSNEIKQQLNQKYATAMKGIARIISKGQQGGIFVDGDPLELAIYFISLNQGLLLWNSKDIHPIKVSVNQVMRQLQA</sequence>
<comment type="caution">
    <text evidence="5">The sequence shown here is derived from an EMBL/GenBank/DDBJ whole genome shotgun (WGS) entry which is preliminary data.</text>
</comment>
<evidence type="ECO:0000256" key="3">
    <source>
        <dbReference type="PROSITE-ProRule" id="PRU00335"/>
    </source>
</evidence>
<keyword evidence="1" id="KW-0678">Repressor</keyword>
<dbReference type="Pfam" id="PF00440">
    <property type="entry name" value="TetR_N"/>
    <property type="match status" value="1"/>
</dbReference>
<reference evidence="5 6" key="1">
    <citation type="submission" date="2017-01" db="EMBL/GenBank/DDBJ databases">
        <authorList>
            <person name="Varghese N."/>
            <person name="Submissions S."/>
        </authorList>
    </citation>
    <scope>NUCLEOTIDE SEQUENCE [LARGE SCALE GENOMIC DNA]</scope>
    <source>
        <strain evidence="5 6">RUG2-6</strain>
    </source>
</reference>
<dbReference type="SUPFAM" id="SSF48498">
    <property type="entry name" value="Tetracyclin repressor-like, C-terminal domain"/>
    <property type="match status" value="1"/>
</dbReference>
<keyword evidence="2 3" id="KW-0238">DNA-binding</keyword>
<dbReference type="InterPro" id="IPR050624">
    <property type="entry name" value="HTH-type_Tx_Regulator"/>
</dbReference>
<evidence type="ECO:0000256" key="1">
    <source>
        <dbReference type="ARBA" id="ARBA00022491"/>
    </source>
</evidence>
<organism evidence="5 6">
    <name type="scientific">Peribacillus simplex</name>
    <dbReference type="NCBI Taxonomy" id="1478"/>
    <lineage>
        <taxon>Bacteria</taxon>
        <taxon>Bacillati</taxon>
        <taxon>Bacillota</taxon>
        <taxon>Bacilli</taxon>
        <taxon>Bacillales</taxon>
        <taxon>Bacillaceae</taxon>
        <taxon>Peribacillus</taxon>
    </lineage>
</organism>
<dbReference type="GO" id="GO:0003677">
    <property type="term" value="F:DNA binding"/>
    <property type="evidence" value="ECO:0007669"/>
    <property type="project" value="UniProtKB-UniRule"/>
</dbReference>
<dbReference type="PRINTS" id="PR00455">
    <property type="entry name" value="HTHTETR"/>
</dbReference>
<dbReference type="InterPro" id="IPR036271">
    <property type="entry name" value="Tet_transcr_reg_TetR-rel_C_sf"/>
</dbReference>
<dbReference type="InterPro" id="IPR001647">
    <property type="entry name" value="HTH_TetR"/>
</dbReference>
<gene>
    <name evidence="5" type="ORF">SAMN05878482_101371</name>
</gene>
<dbReference type="SUPFAM" id="SSF46689">
    <property type="entry name" value="Homeodomain-like"/>
    <property type="match status" value="1"/>
</dbReference>
<dbReference type="Proteomes" id="UP000185829">
    <property type="component" value="Unassembled WGS sequence"/>
</dbReference>
<dbReference type="RefSeq" id="WP_076364576.1">
    <property type="nucleotide sequence ID" value="NZ_FTMX01000001.1"/>
</dbReference>
<evidence type="ECO:0000256" key="2">
    <source>
        <dbReference type="ARBA" id="ARBA00023125"/>
    </source>
</evidence>
<dbReference type="Gene3D" id="1.10.357.10">
    <property type="entry name" value="Tetracycline Repressor, domain 2"/>
    <property type="match status" value="1"/>
</dbReference>
<proteinExistence type="predicted"/>
<feature type="DNA-binding region" description="H-T-H motif" evidence="3">
    <location>
        <begin position="37"/>
        <end position="56"/>
    </location>
</feature>
<dbReference type="PANTHER" id="PTHR43479:SF11">
    <property type="entry name" value="ACREF_ENVCD OPERON REPRESSOR-RELATED"/>
    <property type="match status" value="1"/>
</dbReference>
<evidence type="ECO:0000313" key="6">
    <source>
        <dbReference type="Proteomes" id="UP000185829"/>
    </source>
</evidence>
<dbReference type="PROSITE" id="PS50977">
    <property type="entry name" value="HTH_TETR_2"/>
    <property type="match status" value="1"/>
</dbReference>
<dbReference type="PANTHER" id="PTHR43479">
    <property type="entry name" value="ACREF/ENVCD OPERON REPRESSOR-RELATED"/>
    <property type="match status" value="1"/>
</dbReference>
<name>A0A9X8WH82_9BACI</name>
<evidence type="ECO:0000259" key="4">
    <source>
        <dbReference type="PROSITE" id="PS50977"/>
    </source>
</evidence>
<dbReference type="InterPro" id="IPR009057">
    <property type="entry name" value="Homeodomain-like_sf"/>
</dbReference>
<dbReference type="AlphaFoldDB" id="A0A9X8WH82"/>
<accession>A0A9X8WH82</accession>
<dbReference type="Gene3D" id="1.10.10.60">
    <property type="entry name" value="Homeodomain-like"/>
    <property type="match status" value="1"/>
</dbReference>